<keyword evidence="9" id="KW-1185">Reference proteome</keyword>
<evidence type="ECO:0000313" key="8">
    <source>
        <dbReference type="EMBL" id="GGY93282.1"/>
    </source>
</evidence>
<evidence type="ECO:0000259" key="7">
    <source>
        <dbReference type="PROSITE" id="PS50850"/>
    </source>
</evidence>
<keyword evidence="5 6" id="KW-0472">Membrane</keyword>
<protein>
    <submittedName>
        <fullName evidence="8">MFS transporter</fullName>
    </submittedName>
</protein>
<dbReference type="Proteomes" id="UP000648075">
    <property type="component" value="Unassembled WGS sequence"/>
</dbReference>
<dbReference type="PANTHER" id="PTHR23505">
    <property type="entry name" value="SPINSTER"/>
    <property type="match status" value="1"/>
</dbReference>
<feature type="transmembrane region" description="Helical" evidence="6">
    <location>
        <begin position="168"/>
        <end position="190"/>
    </location>
</feature>
<dbReference type="AlphaFoldDB" id="A0A918P971"/>
<organism evidence="8 9">
    <name type="scientific">Novosphingobium colocasiae</name>
    <dbReference type="NCBI Taxonomy" id="1256513"/>
    <lineage>
        <taxon>Bacteria</taxon>
        <taxon>Pseudomonadati</taxon>
        <taxon>Pseudomonadota</taxon>
        <taxon>Alphaproteobacteria</taxon>
        <taxon>Sphingomonadales</taxon>
        <taxon>Sphingomonadaceae</taxon>
        <taxon>Novosphingobium</taxon>
    </lineage>
</organism>
<evidence type="ECO:0000256" key="1">
    <source>
        <dbReference type="ARBA" id="ARBA00004141"/>
    </source>
</evidence>
<dbReference type="RefSeq" id="WP_189619517.1">
    <property type="nucleotide sequence ID" value="NZ_BMZA01000001.1"/>
</dbReference>
<feature type="transmembrane region" description="Helical" evidence="6">
    <location>
        <begin position="263"/>
        <end position="284"/>
    </location>
</feature>
<dbReference type="Gene3D" id="1.20.1250.20">
    <property type="entry name" value="MFS general substrate transporter like domains"/>
    <property type="match status" value="2"/>
</dbReference>
<dbReference type="GO" id="GO:0022857">
    <property type="term" value="F:transmembrane transporter activity"/>
    <property type="evidence" value="ECO:0007669"/>
    <property type="project" value="InterPro"/>
</dbReference>
<evidence type="ECO:0000256" key="2">
    <source>
        <dbReference type="ARBA" id="ARBA00022448"/>
    </source>
</evidence>
<dbReference type="GO" id="GO:0016020">
    <property type="term" value="C:membrane"/>
    <property type="evidence" value="ECO:0007669"/>
    <property type="project" value="UniProtKB-SubCell"/>
</dbReference>
<evidence type="ECO:0000256" key="5">
    <source>
        <dbReference type="ARBA" id="ARBA00023136"/>
    </source>
</evidence>
<dbReference type="Pfam" id="PF07690">
    <property type="entry name" value="MFS_1"/>
    <property type="match status" value="1"/>
</dbReference>
<keyword evidence="3 6" id="KW-0812">Transmembrane</keyword>
<dbReference type="InterPro" id="IPR036259">
    <property type="entry name" value="MFS_trans_sf"/>
</dbReference>
<dbReference type="InterPro" id="IPR011701">
    <property type="entry name" value="MFS"/>
</dbReference>
<dbReference type="SUPFAM" id="SSF103473">
    <property type="entry name" value="MFS general substrate transporter"/>
    <property type="match status" value="1"/>
</dbReference>
<name>A0A918P971_9SPHN</name>
<feature type="transmembrane region" description="Helical" evidence="6">
    <location>
        <begin position="323"/>
        <end position="345"/>
    </location>
</feature>
<evidence type="ECO:0000256" key="6">
    <source>
        <dbReference type="SAM" id="Phobius"/>
    </source>
</evidence>
<dbReference type="PANTHER" id="PTHR23505:SF79">
    <property type="entry name" value="PROTEIN SPINSTER"/>
    <property type="match status" value="1"/>
</dbReference>
<feature type="transmembrane region" description="Helical" evidence="6">
    <location>
        <begin position="140"/>
        <end position="162"/>
    </location>
</feature>
<evidence type="ECO:0000256" key="4">
    <source>
        <dbReference type="ARBA" id="ARBA00022989"/>
    </source>
</evidence>
<feature type="domain" description="Major facilitator superfamily (MFS) profile" evidence="7">
    <location>
        <begin position="15"/>
        <end position="417"/>
    </location>
</feature>
<evidence type="ECO:0000313" key="9">
    <source>
        <dbReference type="Proteomes" id="UP000648075"/>
    </source>
</evidence>
<dbReference type="EMBL" id="BMZA01000001">
    <property type="protein sequence ID" value="GGY93282.1"/>
    <property type="molecule type" value="Genomic_DNA"/>
</dbReference>
<keyword evidence="4 6" id="KW-1133">Transmembrane helix</keyword>
<keyword evidence="2" id="KW-0813">Transport</keyword>
<accession>A0A918P971</accession>
<feature type="transmembrane region" description="Helical" evidence="6">
    <location>
        <begin position="225"/>
        <end position="243"/>
    </location>
</feature>
<feature type="transmembrane region" description="Helical" evidence="6">
    <location>
        <begin position="392"/>
        <end position="415"/>
    </location>
</feature>
<gene>
    <name evidence="8" type="ORF">GCM10011614_05300</name>
</gene>
<evidence type="ECO:0000256" key="3">
    <source>
        <dbReference type="ARBA" id="ARBA00022692"/>
    </source>
</evidence>
<dbReference type="PROSITE" id="PS50850">
    <property type="entry name" value="MFS"/>
    <property type="match status" value="1"/>
</dbReference>
<dbReference type="InterPro" id="IPR020846">
    <property type="entry name" value="MFS_dom"/>
</dbReference>
<reference evidence="8" key="1">
    <citation type="journal article" date="2014" name="Int. J. Syst. Evol. Microbiol.">
        <title>Complete genome sequence of Corynebacterium casei LMG S-19264T (=DSM 44701T), isolated from a smear-ripened cheese.</title>
        <authorList>
            <consortium name="US DOE Joint Genome Institute (JGI-PGF)"/>
            <person name="Walter F."/>
            <person name="Albersmeier A."/>
            <person name="Kalinowski J."/>
            <person name="Ruckert C."/>
        </authorList>
    </citation>
    <scope>NUCLEOTIDE SEQUENCE</scope>
    <source>
        <strain evidence="8">KCTC 32255</strain>
    </source>
</reference>
<proteinExistence type="predicted"/>
<dbReference type="CDD" id="cd17328">
    <property type="entry name" value="MFS_spinster_like"/>
    <property type="match status" value="1"/>
</dbReference>
<reference evidence="8" key="2">
    <citation type="submission" date="2020-09" db="EMBL/GenBank/DDBJ databases">
        <authorList>
            <person name="Sun Q."/>
            <person name="Kim S."/>
        </authorList>
    </citation>
    <scope>NUCLEOTIDE SEQUENCE</scope>
    <source>
        <strain evidence="8">KCTC 32255</strain>
    </source>
</reference>
<feature type="transmembrane region" description="Helical" evidence="6">
    <location>
        <begin position="357"/>
        <end position="380"/>
    </location>
</feature>
<feature type="transmembrane region" description="Helical" evidence="6">
    <location>
        <begin position="53"/>
        <end position="70"/>
    </location>
</feature>
<comment type="caution">
    <text evidence="8">The sequence shown here is derived from an EMBL/GenBank/DDBJ whole genome shotgun (WGS) entry which is preliminary data.</text>
</comment>
<sequence>MQPSPQVSTRYRYTVLLFLALAYCLNYMDRQVIGILAVPIKQDLKLTDSELALMGGFAFAIFYSCLGIPVARLADRMSRIKIISVACLVWSACTASCGLANSFGQLLLARLSVGIGEAGGVAPTYSLLSDYFPPRQRGRALAVLTLGLPIGSALGLLLGAIFAENYGWRAAFMLLGAGGIVLAPILFLVVREPPRGQLDAPTGDGTPQANPTLGMVVRHLLPLPSFWLISFASASASMLSYGLQFWLPTYIYRSHNLSLTTTSYVLSSITIVGGVIGLLLGGVLCDRLGARNKGAYGYVPSIGFIIGMPFMLAAALASGLPATVAFLLLPQVAGVMWMAPAVSSVQHLAPPTMRASASAIFLFIVNLIGLGAGTLAFGGLSDFYQAHFGPEALRYAIITVVVVLYPLTAVLYALAGRKLAGDWQE</sequence>
<dbReference type="InterPro" id="IPR044770">
    <property type="entry name" value="MFS_spinster-like"/>
</dbReference>
<comment type="subcellular location">
    <subcellularLocation>
        <location evidence="1">Membrane</location>
        <topology evidence="1">Multi-pass membrane protein</topology>
    </subcellularLocation>
</comment>
<feature type="transmembrane region" description="Helical" evidence="6">
    <location>
        <begin position="296"/>
        <end position="317"/>
    </location>
</feature>